<dbReference type="InterPro" id="IPR027417">
    <property type="entry name" value="P-loop_NTPase"/>
</dbReference>
<reference evidence="7" key="1">
    <citation type="submission" date="2019-03" db="EMBL/GenBank/DDBJ databases">
        <title>Lake Tanganyika Metagenome-Assembled Genomes (MAGs).</title>
        <authorList>
            <person name="Tran P."/>
        </authorList>
    </citation>
    <scope>NUCLEOTIDE SEQUENCE</scope>
    <source>
        <strain evidence="7">K_DeepCast_65m_m2_066</strain>
    </source>
</reference>
<dbReference type="InterPro" id="IPR001977">
    <property type="entry name" value="Depp_CoAkinase"/>
</dbReference>
<dbReference type="Gene3D" id="3.40.50.300">
    <property type="entry name" value="P-loop containing nucleotide triphosphate hydrolases"/>
    <property type="match status" value="1"/>
</dbReference>
<comment type="catalytic activity">
    <reaction evidence="5">
        <text>3'-dephospho-CoA + ATP = ADP + CoA + H(+)</text>
        <dbReference type="Rhea" id="RHEA:18245"/>
        <dbReference type="ChEBI" id="CHEBI:15378"/>
        <dbReference type="ChEBI" id="CHEBI:30616"/>
        <dbReference type="ChEBI" id="CHEBI:57287"/>
        <dbReference type="ChEBI" id="CHEBI:57328"/>
        <dbReference type="ChEBI" id="CHEBI:456216"/>
        <dbReference type="EC" id="2.7.1.24"/>
    </reaction>
</comment>
<dbReference type="Pfam" id="PF01121">
    <property type="entry name" value="CoaE"/>
    <property type="match status" value="1"/>
</dbReference>
<comment type="function">
    <text evidence="5">Catalyzes the phosphorylation of the 3'-hydroxyl group of dephosphocoenzyme A to form coenzyme A.</text>
</comment>
<evidence type="ECO:0000256" key="3">
    <source>
        <dbReference type="ARBA" id="ARBA00022840"/>
    </source>
</evidence>
<evidence type="ECO:0000313" key="7">
    <source>
        <dbReference type="EMBL" id="MBM3224741.1"/>
    </source>
</evidence>
<dbReference type="EMBL" id="VGLS01000394">
    <property type="protein sequence ID" value="MBM3224741.1"/>
    <property type="molecule type" value="Genomic_DNA"/>
</dbReference>
<evidence type="ECO:0000256" key="5">
    <source>
        <dbReference type="HAMAP-Rule" id="MF_00376"/>
    </source>
</evidence>
<dbReference type="AlphaFoldDB" id="A0A937W420"/>
<keyword evidence="5 7" id="KW-0808">Transferase</keyword>
<comment type="subcellular location">
    <subcellularLocation>
        <location evidence="5">Cytoplasm</location>
    </subcellularLocation>
</comment>
<evidence type="ECO:0000256" key="6">
    <source>
        <dbReference type="NCBIfam" id="TIGR00152"/>
    </source>
</evidence>
<dbReference type="CDD" id="cd02022">
    <property type="entry name" value="DPCK"/>
    <property type="match status" value="1"/>
</dbReference>
<dbReference type="HAMAP" id="MF_00376">
    <property type="entry name" value="Dephospho_CoA_kinase"/>
    <property type="match status" value="1"/>
</dbReference>
<keyword evidence="2 5" id="KW-0547">Nucleotide-binding</keyword>
<sequence>MRGRWLVITIGITGGIGSGKSTASHILAELGAAVIDADRVGHKIYLPDTPAWREIVATFGEGVLAPDRTIDRAKLGPIVFSSPEALQQLNAITHGKIFAYIQGQIDYMRDHQATRVVAVEAAILLEAGWRSLVDQLWVVVADVDVVIARLKTYKNFTEEQARARIAAQLSNDERIAQADKVLWNNTDLAALRQAVATTWQSLGA</sequence>
<evidence type="ECO:0000256" key="1">
    <source>
        <dbReference type="ARBA" id="ARBA00009018"/>
    </source>
</evidence>
<keyword evidence="3 5" id="KW-0067">ATP-binding</keyword>
<comment type="caution">
    <text evidence="7">The sequence shown here is derived from an EMBL/GenBank/DDBJ whole genome shotgun (WGS) entry which is preliminary data.</text>
</comment>
<dbReference type="Proteomes" id="UP000712673">
    <property type="component" value="Unassembled WGS sequence"/>
</dbReference>
<dbReference type="PANTHER" id="PTHR10695">
    <property type="entry name" value="DEPHOSPHO-COA KINASE-RELATED"/>
    <property type="match status" value="1"/>
</dbReference>
<keyword evidence="5" id="KW-0963">Cytoplasm</keyword>
<evidence type="ECO:0000313" key="8">
    <source>
        <dbReference type="Proteomes" id="UP000712673"/>
    </source>
</evidence>
<dbReference type="GO" id="GO:0005524">
    <property type="term" value="F:ATP binding"/>
    <property type="evidence" value="ECO:0007669"/>
    <property type="project" value="UniProtKB-UniRule"/>
</dbReference>
<dbReference type="PROSITE" id="PS51219">
    <property type="entry name" value="DPCK"/>
    <property type="match status" value="1"/>
</dbReference>
<accession>A0A937W420</accession>
<dbReference type="GO" id="GO:0015937">
    <property type="term" value="P:coenzyme A biosynthetic process"/>
    <property type="evidence" value="ECO:0007669"/>
    <property type="project" value="UniProtKB-UniRule"/>
</dbReference>
<dbReference type="EC" id="2.7.1.24" evidence="5 6"/>
<dbReference type="PANTHER" id="PTHR10695:SF46">
    <property type="entry name" value="BIFUNCTIONAL COENZYME A SYNTHASE-RELATED"/>
    <property type="match status" value="1"/>
</dbReference>
<comment type="similarity">
    <text evidence="1 5">Belongs to the CoaE family.</text>
</comment>
<feature type="binding site" evidence="5">
    <location>
        <begin position="17"/>
        <end position="22"/>
    </location>
    <ligand>
        <name>ATP</name>
        <dbReference type="ChEBI" id="CHEBI:30616"/>
    </ligand>
</feature>
<gene>
    <name evidence="5" type="primary">coaE</name>
    <name evidence="7" type="ORF">FJZ47_13175</name>
</gene>
<evidence type="ECO:0000256" key="4">
    <source>
        <dbReference type="ARBA" id="ARBA00022993"/>
    </source>
</evidence>
<organism evidence="7 8">
    <name type="scientific">Tectimicrobiota bacterium</name>
    <dbReference type="NCBI Taxonomy" id="2528274"/>
    <lineage>
        <taxon>Bacteria</taxon>
        <taxon>Pseudomonadati</taxon>
        <taxon>Nitrospinota/Tectimicrobiota group</taxon>
        <taxon>Candidatus Tectimicrobiota</taxon>
    </lineage>
</organism>
<dbReference type="NCBIfam" id="TIGR00152">
    <property type="entry name" value="dephospho-CoA kinase"/>
    <property type="match status" value="1"/>
</dbReference>
<dbReference type="GO" id="GO:0005737">
    <property type="term" value="C:cytoplasm"/>
    <property type="evidence" value="ECO:0007669"/>
    <property type="project" value="UniProtKB-SubCell"/>
</dbReference>
<dbReference type="SUPFAM" id="SSF52540">
    <property type="entry name" value="P-loop containing nucleoside triphosphate hydrolases"/>
    <property type="match status" value="1"/>
</dbReference>
<keyword evidence="5 7" id="KW-0418">Kinase</keyword>
<proteinExistence type="inferred from homology"/>
<protein>
    <recommendedName>
        <fullName evidence="5 6">Dephospho-CoA kinase</fullName>
        <ecNumber evidence="5 6">2.7.1.24</ecNumber>
    </recommendedName>
    <alternativeName>
        <fullName evidence="5">Dephosphocoenzyme A kinase</fullName>
    </alternativeName>
</protein>
<comment type="pathway">
    <text evidence="5">Cofactor biosynthesis; coenzyme A biosynthesis; CoA from (R)-pantothenate: step 5/5.</text>
</comment>
<keyword evidence="4 5" id="KW-0173">Coenzyme A biosynthesis</keyword>
<name>A0A937W420_UNCTE</name>
<evidence type="ECO:0000256" key="2">
    <source>
        <dbReference type="ARBA" id="ARBA00022741"/>
    </source>
</evidence>
<dbReference type="GO" id="GO:0004140">
    <property type="term" value="F:dephospho-CoA kinase activity"/>
    <property type="evidence" value="ECO:0007669"/>
    <property type="project" value="UniProtKB-UniRule"/>
</dbReference>